<accession>A0ABX0MNI6</accession>
<dbReference type="Gene3D" id="3.30.1150.10">
    <property type="match status" value="1"/>
</dbReference>
<dbReference type="Proteomes" id="UP000610594">
    <property type="component" value="Unassembled WGS sequence"/>
</dbReference>
<dbReference type="InterPro" id="IPR014161">
    <property type="entry name" value="Tol-Pal_TolA"/>
</dbReference>
<protein>
    <submittedName>
        <fullName evidence="2">Cell envelope integrity protein TolA</fullName>
    </submittedName>
</protein>
<feature type="region of interest" description="Disordered" evidence="1">
    <location>
        <begin position="158"/>
        <end position="258"/>
    </location>
</feature>
<feature type="region of interest" description="Disordered" evidence="1">
    <location>
        <begin position="320"/>
        <end position="351"/>
    </location>
</feature>
<evidence type="ECO:0000256" key="1">
    <source>
        <dbReference type="SAM" id="MobiDB-lite"/>
    </source>
</evidence>
<proteinExistence type="predicted"/>
<organism evidence="2 3">
    <name type="scientific">Massilia genomosp. 1</name>
    <dbReference type="NCBI Taxonomy" id="2609280"/>
    <lineage>
        <taxon>Bacteria</taxon>
        <taxon>Pseudomonadati</taxon>
        <taxon>Pseudomonadota</taxon>
        <taxon>Betaproteobacteria</taxon>
        <taxon>Burkholderiales</taxon>
        <taxon>Oxalobacteraceae</taxon>
        <taxon>Telluria group</taxon>
        <taxon>Massilia</taxon>
    </lineage>
</organism>
<dbReference type="EMBL" id="WHJF01000051">
    <property type="protein sequence ID" value="NHZ64349.1"/>
    <property type="molecule type" value="Genomic_DNA"/>
</dbReference>
<reference evidence="2 3" key="1">
    <citation type="submission" date="2019-10" db="EMBL/GenBank/DDBJ databases">
        <title>Taxonomy of Antarctic Massilia spp.: description of Massilia rubra sp. nov., Massilia aquatica sp. nov., Massilia mucilaginosa sp. nov., Massilia frigida sp. nov. isolated from streams, lakes and regoliths.</title>
        <authorList>
            <person name="Holochova P."/>
            <person name="Sedlacek I."/>
            <person name="Kralova S."/>
            <person name="Maslanova I."/>
            <person name="Busse H.-J."/>
            <person name="Stankova E."/>
            <person name="Vrbovska V."/>
            <person name="Kovarovic V."/>
            <person name="Bartak M."/>
            <person name="Svec P."/>
            <person name="Pantucek R."/>
        </authorList>
    </citation>
    <scope>NUCLEOTIDE SEQUENCE [LARGE SCALE GENOMIC DNA]</scope>
    <source>
        <strain evidence="2 3">CCM 8694</strain>
    </source>
</reference>
<sequence>MAPLTPAADPGGPYTVPPEPSRVPSVALALAVHAGLLLFLWAGINWQNVAPTTTEAELWDPQVQDAAPLAQAEPPPRVAKPVTPPKPVEKPVEKTVEKPVEKALEKPPEKPVEKPPAVKPPDIALEREKKLKQQKLQQEQRLAEQKRELELARKELAEQKKREEKKLDDQKKLDQKKLEQEKREQQKLDQQKQEQDKLADKQAQDKAAKAEKAAKDKKLAEEQKKLDKLRDAEMRRITGDTGGNGEADKRSAPKGDPSYFGAIGAKIKSNLNYTGSTSMAGDPQAVYQIEQWPTGEIKSVKKIKSSGVPAYDQAVENAIAKSSPLPKKKDGTVDPSVPAAFKLKETQKSHD</sequence>
<feature type="compositionally biased region" description="Basic and acidic residues" evidence="1">
    <location>
        <begin position="342"/>
        <end position="351"/>
    </location>
</feature>
<comment type="caution">
    <text evidence="2">The sequence shown here is derived from an EMBL/GenBank/DDBJ whole genome shotgun (WGS) entry which is preliminary data.</text>
</comment>
<feature type="compositionally biased region" description="Basic and acidic residues" evidence="1">
    <location>
        <begin position="158"/>
        <end position="238"/>
    </location>
</feature>
<name>A0ABX0MNI6_9BURK</name>
<feature type="compositionally biased region" description="Basic and acidic residues" evidence="1">
    <location>
        <begin position="87"/>
        <end position="113"/>
    </location>
</feature>
<dbReference type="Pfam" id="PF13103">
    <property type="entry name" value="TonB_2"/>
    <property type="match status" value="1"/>
</dbReference>
<feature type="region of interest" description="Disordered" evidence="1">
    <location>
        <begin position="62"/>
        <end position="142"/>
    </location>
</feature>
<dbReference type="NCBIfam" id="TIGR02794">
    <property type="entry name" value="tolA_full"/>
    <property type="match status" value="1"/>
</dbReference>
<feature type="compositionally biased region" description="Pro residues" evidence="1">
    <location>
        <begin position="73"/>
        <end position="86"/>
    </location>
</feature>
<evidence type="ECO:0000313" key="3">
    <source>
        <dbReference type="Proteomes" id="UP000610594"/>
    </source>
</evidence>
<evidence type="ECO:0000313" key="2">
    <source>
        <dbReference type="EMBL" id="NHZ64349.1"/>
    </source>
</evidence>
<dbReference type="SUPFAM" id="SSF74653">
    <property type="entry name" value="TolA/TonB C-terminal domain"/>
    <property type="match status" value="1"/>
</dbReference>
<gene>
    <name evidence="2" type="primary">tolA</name>
    <name evidence="2" type="ORF">F1735_18925</name>
</gene>
<dbReference type="RefSeq" id="WP_167238392.1">
    <property type="nucleotide sequence ID" value="NZ_WHJF01000051.1"/>
</dbReference>
<keyword evidence="3" id="KW-1185">Reference proteome</keyword>